<dbReference type="CDD" id="cd08298">
    <property type="entry name" value="CAD2"/>
    <property type="match status" value="1"/>
</dbReference>
<evidence type="ECO:0000256" key="4">
    <source>
        <dbReference type="ARBA" id="ARBA00022833"/>
    </source>
</evidence>
<dbReference type="InterPro" id="IPR036291">
    <property type="entry name" value="NAD(P)-bd_dom_sf"/>
</dbReference>
<dbReference type="EMBL" id="JBEPMY010000006">
    <property type="protein sequence ID" value="MET3755509.1"/>
    <property type="molecule type" value="Genomic_DNA"/>
</dbReference>
<dbReference type="Gene3D" id="3.90.180.10">
    <property type="entry name" value="Medium-chain alcohol dehydrogenases, catalytic domain"/>
    <property type="match status" value="1"/>
</dbReference>
<keyword evidence="8" id="KW-1185">Reference proteome</keyword>
<organism evidence="7 8">
    <name type="scientific">Rhizobium binae</name>
    <dbReference type="NCBI Taxonomy" id="1138190"/>
    <lineage>
        <taxon>Bacteria</taxon>
        <taxon>Pseudomonadati</taxon>
        <taxon>Pseudomonadota</taxon>
        <taxon>Alphaproteobacteria</taxon>
        <taxon>Hyphomicrobiales</taxon>
        <taxon>Rhizobiaceae</taxon>
        <taxon>Rhizobium/Agrobacterium group</taxon>
        <taxon>Rhizobium</taxon>
    </lineage>
</organism>
<dbReference type="EC" id="1.1.1.1" evidence="7"/>
<dbReference type="InterPro" id="IPR011032">
    <property type="entry name" value="GroES-like_sf"/>
</dbReference>
<feature type="domain" description="Alcohol dehydrogenase-like N-terminal" evidence="6">
    <location>
        <begin position="24"/>
        <end position="133"/>
    </location>
</feature>
<dbReference type="GeneID" id="91151652"/>
<sequence length="327" mass="34284">MKAMILEAIGSPLRPVEWPDPVPGKGELMLRVEACAVCRTDLHVCDGDLAHPKLPLVPGHEIVGIVEAVGEGISALRIGQRVGVPWLGHTCGGCSFCRNSEENLCDRPQFTGYTRDGGFATHVVADADYAFALDEQADPVALAPLLCAGLIGWRSLKKAGDGARIGIYGFGAAAHIIAQICRCQGREVYAFSRAGDDTARRFALSLGAVWAGSSDESPPVALDAAIIFAPVGALVPAALKVVRKGGRVVCGGIHMSDIPAMPYALIWGERSVVSVANLTRGDAEEFFPVARQAGVKTHTTGYPLAAANRALDDLRAGRLSGAAVLTP</sequence>
<keyword evidence="3" id="KW-0479">Metal-binding</keyword>
<dbReference type="NCBIfam" id="TIGR02822">
    <property type="entry name" value="adh_fam_2"/>
    <property type="match status" value="1"/>
</dbReference>
<dbReference type="RefSeq" id="WP_168297833.1">
    <property type="nucleotide sequence ID" value="NZ_CP071606.1"/>
</dbReference>
<dbReference type="GO" id="GO:0004022">
    <property type="term" value="F:alcohol dehydrogenase (NAD+) activity"/>
    <property type="evidence" value="ECO:0007669"/>
    <property type="project" value="UniProtKB-EC"/>
</dbReference>
<evidence type="ECO:0000259" key="6">
    <source>
        <dbReference type="Pfam" id="PF08240"/>
    </source>
</evidence>
<dbReference type="Gene3D" id="3.40.50.720">
    <property type="entry name" value="NAD(P)-binding Rossmann-like Domain"/>
    <property type="match status" value="1"/>
</dbReference>
<gene>
    <name evidence="7" type="ORF">ABID08_002880</name>
</gene>
<evidence type="ECO:0000313" key="7">
    <source>
        <dbReference type="EMBL" id="MET3755509.1"/>
    </source>
</evidence>
<evidence type="ECO:0000256" key="1">
    <source>
        <dbReference type="ARBA" id="ARBA00001947"/>
    </source>
</evidence>
<name>A0ABV2MH88_9HYPH</name>
<dbReference type="SUPFAM" id="SSF50129">
    <property type="entry name" value="GroES-like"/>
    <property type="match status" value="1"/>
</dbReference>
<comment type="similarity">
    <text evidence="2">Belongs to the zinc-containing alcohol dehydrogenase family.</text>
</comment>
<reference evidence="7 8" key="1">
    <citation type="submission" date="2024-06" db="EMBL/GenBank/DDBJ databases">
        <title>Genomic Encyclopedia of Type Strains, Phase IV (KMG-IV): sequencing the most valuable type-strain genomes for metagenomic binning, comparative biology and taxonomic classification.</title>
        <authorList>
            <person name="Goeker M."/>
        </authorList>
    </citation>
    <scope>NUCLEOTIDE SEQUENCE [LARGE SCALE GENOMIC DNA]</scope>
    <source>
        <strain evidence="7 8">DSM 29288</strain>
    </source>
</reference>
<evidence type="ECO:0000256" key="2">
    <source>
        <dbReference type="ARBA" id="ARBA00008072"/>
    </source>
</evidence>
<proteinExistence type="inferred from homology"/>
<evidence type="ECO:0000256" key="3">
    <source>
        <dbReference type="ARBA" id="ARBA00022723"/>
    </source>
</evidence>
<keyword evidence="4" id="KW-0862">Zinc</keyword>
<dbReference type="PANTHER" id="PTHR42940:SF8">
    <property type="entry name" value="VACUOLAR PROTEIN SORTING-ASSOCIATED PROTEIN 11"/>
    <property type="match status" value="1"/>
</dbReference>
<dbReference type="Proteomes" id="UP001549077">
    <property type="component" value="Unassembled WGS sequence"/>
</dbReference>
<keyword evidence="5 7" id="KW-0560">Oxidoreductase</keyword>
<evidence type="ECO:0000313" key="8">
    <source>
        <dbReference type="Proteomes" id="UP001549077"/>
    </source>
</evidence>
<dbReference type="Pfam" id="PF08240">
    <property type="entry name" value="ADH_N"/>
    <property type="match status" value="1"/>
</dbReference>
<dbReference type="PANTHER" id="PTHR42940">
    <property type="entry name" value="ALCOHOL DEHYDROGENASE 1-RELATED"/>
    <property type="match status" value="1"/>
</dbReference>
<protein>
    <submittedName>
        <fullName evidence="7">Propanol-preferring alcohol dehydrogenase</fullName>
        <ecNumber evidence="7">1.1.1.1</ecNumber>
    </submittedName>
</protein>
<evidence type="ECO:0000256" key="5">
    <source>
        <dbReference type="ARBA" id="ARBA00023002"/>
    </source>
</evidence>
<dbReference type="InterPro" id="IPR002328">
    <property type="entry name" value="ADH_Zn_CS"/>
</dbReference>
<accession>A0ABV2MH88</accession>
<dbReference type="PROSITE" id="PS00059">
    <property type="entry name" value="ADH_ZINC"/>
    <property type="match status" value="1"/>
</dbReference>
<comment type="caution">
    <text evidence="7">The sequence shown here is derived from an EMBL/GenBank/DDBJ whole genome shotgun (WGS) entry which is preliminary data.</text>
</comment>
<dbReference type="InterPro" id="IPR013154">
    <property type="entry name" value="ADH-like_N"/>
</dbReference>
<dbReference type="InterPro" id="IPR014187">
    <property type="entry name" value="ADH_Zn_typ-2"/>
</dbReference>
<dbReference type="SUPFAM" id="SSF51735">
    <property type="entry name" value="NAD(P)-binding Rossmann-fold domains"/>
    <property type="match status" value="1"/>
</dbReference>
<comment type="cofactor">
    <cofactor evidence="1">
        <name>Zn(2+)</name>
        <dbReference type="ChEBI" id="CHEBI:29105"/>
    </cofactor>
</comment>